<dbReference type="AlphaFoldDB" id="A0A7C9IRV1"/>
<dbReference type="Gene3D" id="3.40.50.12780">
    <property type="entry name" value="N-terminal domain of ligase-like"/>
    <property type="match status" value="1"/>
</dbReference>
<feature type="domain" description="AMP-dependent synthetase/ligase" evidence="1">
    <location>
        <begin position="152"/>
        <end position="306"/>
    </location>
</feature>
<evidence type="ECO:0000259" key="1">
    <source>
        <dbReference type="Pfam" id="PF00501"/>
    </source>
</evidence>
<proteinExistence type="predicted"/>
<accession>A0A7C9IRV1</accession>
<dbReference type="Gene3D" id="3.30.300.30">
    <property type="match status" value="1"/>
</dbReference>
<comment type="caution">
    <text evidence="2">The sequence shown here is derived from an EMBL/GenBank/DDBJ whole genome shotgun (WGS) entry which is preliminary data.</text>
</comment>
<name>A0A7C9IRV1_9RHOB</name>
<dbReference type="EMBL" id="WUPT01000001">
    <property type="protein sequence ID" value="MXQ07946.1"/>
    <property type="molecule type" value="Genomic_DNA"/>
</dbReference>
<dbReference type="InterPro" id="IPR000873">
    <property type="entry name" value="AMP-dep_synth/lig_dom"/>
</dbReference>
<reference evidence="2 3" key="1">
    <citation type="submission" date="2019-12" db="EMBL/GenBank/DDBJ databases">
        <authorList>
            <person name="Lee S.D."/>
        </authorList>
    </citation>
    <scope>NUCLEOTIDE SEQUENCE [LARGE SCALE GENOMIC DNA]</scope>
    <source>
        <strain evidence="2 3">GH1-50</strain>
    </source>
</reference>
<dbReference type="SUPFAM" id="SSF56801">
    <property type="entry name" value="Acetyl-CoA synthetase-like"/>
    <property type="match status" value="1"/>
</dbReference>
<evidence type="ECO:0000313" key="2">
    <source>
        <dbReference type="EMBL" id="MXQ07946.1"/>
    </source>
</evidence>
<dbReference type="Proteomes" id="UP000480350">
    <property type="component" value="Unassembled WGS sequence"/>
</dbReference>
<protein>
    <recommendedName>
        <fullName evidence="1">AMP-dependent synthetase/ligase domain-containing protein</fullName>
    </recommendedName>
</protein>
<dbReference type="Pfam" id="PF00501">
    <property type="entry name" value="AMP-binding"/>
    <property type="match status" value="1"/>
</dbReference>
<dbReference type="InterPro" id="IPR042099">
    <property type="entry name" value="ANL_N_sf"/>
</dbReference>
<evidence type="ECO:0000313" key="3">
    <source>
        <dbReference type="Proteomes" id="UP000480350"/>
    </source>
</evidence>
<keyword evidence="3" id="KW-1185">Reference proteome</keyword>
<sequence length="447" mass="47371">MQNDNTTAAWSEKFSMSSTQVDRSQLSSLSPSLANGDAERLASPKNFALGREHSDRLLRHLILDDIQSSGGKGPLWFQAAKALFRPDGGASDAKDVVIGEDGVGLDSLARLSAASAVSRFFDLGSAGLDDYLLLEPSLDGWCGLVLKRLKEASGSPVLVFQTSGSTDSPKMVTKPVSEMFIEGTALGSVGVMREVKRIVSLAAPTHVFGFIFSVIMAEIRTVPVIDCALRSPISVMKGLRPGDVLVATPFQWKFLMETGVSFPNGVGGVSSGAALPEQTWNDCSNAGLATMTEVFGSTETGGLGYRTAPDSPFAFLPHLDVSAETLSYAGSGVPVPLQDELERIGEDGFTPKGRLDHAVQVAGVNVSLSRVADTLRQCDLVADAAVRVSGARLKAYVVPADPLMPDEQIMSALHAHATRLLEPVARPIAFSIGAKLPLNEMGKLSDW</sequence>
<dbReference type="InterPro" id="IPR045851">
    <property type="entry name" value="AMP-bd_C_sf"/>
</dbReference>
<reference evidence="2 3" key="2">
    <citation type="submission" date="2020-03" db="EMBL/GenBank/DDBJ databases">
        <title>Kangsaoukella pontilimi gen. nov., sp. nov., a new member of the family Rhodobacteraceae isolated from a tidal mudflat.</title>
        <authorList>
            <person name="Kim I.S."/>
        </authorList>
    </citation>
    <scope>NUCLEOTIDE SEQUENCE [LARGE SCALE GENOMIC DNA]</scope>
    <source>
        <strain evidence="2 3">GH1-50</strain>
    </source>
</reference>
<gene>
    <name evidence="2" type="ORF">GQ651_08815</name>
</gene>
<organism evidence="2 3">
    <name type="scientific">Kangsaoukella pontilimi</name>
    <dbReference type="NCBI Taxonomy" id="2691042"/>
    <lineage>
        <taxon>Bacteria</taxon>
        <taxon>Pseudomonadati</taxon>
        <taxon>Pseudomonadota</taxon>
        <taxon>Alphaproteobacteria</taxon>
        <taxon>Rhodobacterales</taxon>
        <taxon>Paracoccaceae</taxon>
        <taxon>Kangsaoukella</taxon>
    </lineage>
</organism>